<feature type="compositionally biased region" description="Gly residues" evidence="1">
    <location>
        <begin position="123"/>
        <end position="132"/>
    </location>
</feature>
<evidence type="ECO:0000256" key="1">
    <source>
        <dbReference type="SAM" id="MobiDB-lite"/>
    </source>
</evidence>
<name>A0A3N4L1D1_9PEZI</name>
<accession>A0A3N4L1D1</accession>
<protein>
    <submittedName>
        <fullName evidence="2">Uncharacterized protein</fullName>
    </submittedName>
</protein>
<feature type="compositionally biased region" description="Low complexity" evidence="1">
    <location>
        <begin position="94"/>
        <end position="122"/>
    </location>
</feature>
<feature type="compositionally biased region" description="Polar residues" evidence="1">
    <location>
        <begin position="20"/>
        <end position="40"/>
    </location>
</feature>
<feature type="compositionally biased region" description="Basic and acidic residues" evidence="1">
    <location>
        <begin position="179"/>
        <end position="190"/>
    </location>
</feature>
<dbReference type="Proteomes" id="UP000277580">
    <property type="component" value="Unassembled WGS sequence"/>
</dbReference>
<keyword evidence="3" id="KW-1185">Reference proteome</keyword>
<dbReference type="EMBL" id="ML119108">
    <property type="protein sequence ID" value="RPB16624.1"/>
    <property type="molecule type" value="Genomic_DNA"/>
</dbReference>
<organism evidence="2 3">
    <name type="scientific">Morchella conica CCBAS932</name>
    <dbReference type="NCBI Taxonomy" id="1392247"/>
    <lineage>
        <taxon>Eukaryota</taxon>
        <taxon>Fungi</taxon>
        <taxon>Dikarya</taxon>
        <taxon>Ascomycota</taxon>
        <taxon>Pezizomycotina</taxon>
        <taxon>Pezizomycetes</taxon>
        <taxon>Pezizales</taxon>
        <taxon>Morchellaceae</taxon>
        <taxon>Morchella</taxon>
    </lineage>
</organism>
<reference evidence="2 3" key="1">
    <citation type="journal article" date="2018" name="Nat. Ecol. Evol.">
        <title>Pezizomycetes genomes reveal the molecular basis of ectomycorrhizal truffle lifestyle.</title>
        <authorList>
            <person name="Murat C."/>
            <person name="Payen T."/>
            <person name="Noel B."/>
            <person name="Kuo A."/>
            <person name="Morin E."/>
            <person name="Chen J."/>
            <person name="Kohler A."/>
            <person name="Krizsan K."/>
            <person name="Balestrini R."/>
            <person name="Da Silva C."/>
            <person name="Montanini B."/>
            <person name="Hainaut M."/>
            <person name="Levati E."/>
            <person name="Barry K.W."/>
            <person name="Belfiori B."/>
            <person name="Cichocki N."/>
            <person name="Clum A."/>
            <person name="Dockter R.B."/>
            <person name="Fauchery L."/>
            <person name="Guy J."/>
            <person name="Iotti M."/>
            <person name="Le Tacon F."/>
            <person name="Lindquist E.A."/>
            <person name="Lipzen A."/>
            <person name="Malagnac F."/>
            <person name="Mello A."/>
            <person name="Molinier V."/>
            <person name="Miyauchi S."/>
            <person name="Poulain J."/>
            <person name="Riccioni C."/>
            <person name="Rubini A."/>
            <person name="Sitrit Y."/>
            <person name="Splivallo R."/>
            <person name="Traeger S."/>
            <person name="Wang M."/>
            <person name="Zifcakova L."/>
            <person name="Wipf D."/>
            <person name="Zambonelli A."/>
            <person name="Paolocci F."/>
            <person name="Nowrousian M."/>
            <person name="Ottonello S."/>
            <person name="Baldrian P."/>
            <person name="Spatafora J.W."/>
            <person name="Henrissat B."/>
            <person name="Nagy L.G."/>
            <person name="Aury J.M."/>
            <person name="Wincker P."/>
            <person name="Grigoriev I.V."/>
            <person name="Bonfante P."/>
            <person name="Martin F.M."/>
        </authorList>
    </citation>
    <scope>NUCLEOTIDE SEQUENCE [LARGE SCALE GENOMIC DNA]</scope>
    <source>
        <strain evidence="2 3">CCBAS932</strain>
    </source>
</reference>
<gene>
    <name evidence="2" type="ORF">P167DRAFT_532173</name>
</gene>
<dbReference type="InParanoid" id="A0A3N4L1D1"/>
<sequence>MEKSHSTTELTSSREKARKSSISTSTTVADTQSQVFTTLPSGERRSTKEVWVDGRSAGAAKGAVVIVAGGSESRRGKRMASVDGGSSSYESARHSQSASHSHSHSQSASQIKTTTTTTTTSKSGGGFFGGLFSGRSETISDRSKKEKKEEKEEKREEKKEAKRVSIVIDEGGKGGKVFMGRDGKISRGEESESESGPVKLTKVYPMV</sequence>
<dbReference type="AlphaFoldDB" id="A0A3N4L1D1"/>
<proteinExistence type="predicted"/>
<dbReference type="OrthoDB" id="10690490at2759"/>
<feature type="region of interest" description="Disordered" evidence="1">
    <location>
        <begin position="1"/>
        <end position="207"/>
    </location>
</feature>
<feature type="compositionally biased region" description="Basic and acidic residues" evidence="1">
    <location>
        <begin position="138"/>
        <end position="163"/>
    </location>
</feature>
<feature type="compositionally biased region" description="Basic and acidic residues" evidence="1">
    <location>
        <begin position="42"/>
        <end position="52"/>
    </location>
</feature>
<evidence type="ECO:0000313" key="2">
    <source>
        <dbReference type="EMBL" id="RPB16624.1"/>
    </source>
</evidence>
<feature type="compositionally biased region" description="Low complexity" evidence="1">
    <location>
        <begin position="57"/>
        <end position="70"/>
    </location>
</feature>
<evidence type="ECO:0000313" key="3">
    <source>
        <dbReference type="Proteomes" id="UP000277580"/>
    </source>
</evidence>